<evidence type="ECO:0000313" key="1">
    <source>
        <dbReference type="EMBL" id="AJB41357.1"/>
    </source>
</evidence>
<dbReference type="STRING" id="697581.TCARB_0281"/>
<dbReference type="EMBL" id="CP007493">
    <property type="protein sequence ID" value="AJB41357.1"/>
    <property type="molecule type" value="Genomic_DNA"/>
</dbReference>
<gene>
    <name evidence="1" type="ORF">TCARB_0281</name>
</gene>
<sequence>MSRREGVSYYVRLALLSRPYVLIALQQGIINYSALAKLIHGDVEKIAGRSFTKTSIKMAVLRVAKSMLETIPPTLRLSRVLSSSSLRVYHDLSVLSVPNSTFHTKIEKMFASGSLSKTSVLHVIKGETAVTIITDTEAAERIVSILTKEEILRHLRNQSAIVLTGPPEILTTPGIVSLVSMSIAVRGVNLTEIVSCHRDIILIVEGSDLSMAYDTLRTLIEWAKTQI</sequence>
<dbReference type="InterPro" id="IPR016619">
    <property type="entry name" value="UCP014439_ACT"/>
</dbReference>
<dbReference type="RefSeq" id="WP_052886477.1">
    <property type="nucleotide sequence ID" value="NZ_CP007493.1"/>
</dbReference>
<reference evidence="2" key="1">
    <citation type="book" date="2010" name="EXTREMOPHILES" publisher="0:0-0">
        <title>Complete genome sequences of ten hyperthermophilic archaea reveal their metabolic capabilities and possible ecological roles.</title>
        <editorList>
            <person name="?"/>
        </editorList>
        <authorList>
            <person name="Ravin N.V."/>
            <person name="Mardanov A.V."/>
            <person name="Bonch-Osmolovskaya E.A."/>
            <person name="Skryabin K.G."/>
        </authorList>
    </citation>
    <scope>NUCLEOTIDE SEQUENCE [LARGE SCALE GENOMIC DNA]</scope>
    <source>
        <strain evidence="2">1505</strain>
    </source>
</reference>
<protein>
    <recommendedName>
        <fullName evidence="3">ACT domain-containing protein</fullName>
    </recommendedName>
</protein>
<accession>A0A3G1A7P9</accession>
<dbReference type="Proteomes" id="UP000266720">
    <property type="component" value="Chromosome"/>
</dbReference>
<dbReference type="PIRSF" id="PIRSF014439">
    <property type="entry name" value="APE1894_ACT"/>
    <property type="match status" value="1"/>
</dbReference>
<dbReference type="AlphaFoldDB" id="A0A3G1A7P9"/>
<organism evidence="1 2">
    <name type="scientific">Thermofilum adornatum 1505</name>
    <dbReference type="NCBI Taxonomy" id="697581"/>
    <lineage>
        <taxon>Archaea</taxon>
        <taxon>Thermoproteota</taxon>
        <taxon>Thermoprotei</taxon>
        <taxon>Thermofilales</taxon>
        <taxon>Thermofilaceae</taxon>
        <taxon>Thermofilum</taxon>
    </lineage>
</organism>
<name>A0A3G1A7P9_9CREN</name>
<proteinExistence type="predicted"/>
<dbReference type="KEGG" id="tcb:TCARB_0281"/>
<evidence type="ECO:0008006" key="3">
    <source>
        <dbReference type="Google" id="ProtNLM"/>
    </source>
</evidence>
<dbReference type="GeneID" id="25405739"/>
<evidence type="ECO:0000313" key="2">
    <source>
        <dbReference type="Proteomes" id="UP000266720"/>
    </source>
</evidence>